<dbReference type="PANTHER" id="PTHR47197:SF3">
    <property type="entry name" value="DIHYDRO-HEME D1 DEHYDROGENASE"/>
    <property type="match status" value="1"/>
</dbReference>
<gene>
    <name evidence="2" type="ORF">GCM10017781_43920</name>
    <name evidence="3" type="ORF">HNQ07_004543</name>
</gene>
<dbReference type="Gene3D" id="2.130.10.10">
    <property type="entry name" value="YVTN repeat-like/Quinoprotein amine dehydrogenase"/>
    <property type="match status" value="3"/>
</dbReference>
<dbReference type="Proteomes" id="UP000619376">
    <property type="component" value="Unassembled WGS sequence"/>
</dbReference>
<name>A0A7W8KJN5_9DEIO</name>
<dbReference type="InterPro" id="IPR011964">
    <property type="entry name" value="YVTN_b-propeller_repeat"/>
</dbReference>
<dbReference type="AlphaFoldDB" id="A0A7W8KJN5"/>
<comment type="caution">
    <text evidence="3">The sequence shown here is derived from an EMBL/GenBank/DDBJ whole genome shotgun (WGS) entry which is preliminary data.</text>
</comment>
<evidence type="ECO:0000313" key="2">
    <source>
        <dbReference type="EMBL" id="GHF63194.1"/>
    </source>
</evidence>
<keyword evidence="5" id="KW-1185">Reference proteome</keyword>
<proteinExistence type="predicted"/>
<feature type="chain" id="PRO_5031084004" evidence="1">
    <location>
        <begin position="26"/>
        <end position="551"/>
    </location>
</feature>
<keyword evidence="1" id="KW-0732">Signal</keyword>
<evidence type="ECO:0000313" key="3">
    <source>
        <dbReference type="EMBL" id="MBB5379033.1"/>
    </source>
</evidence>
<organism evidence="3 4">
    <name type="scientific">Deinococcus metalli</name>
    <dbReference type="NCBI Taxonomy" id="1141878"/>
    <lineage>
        <taxon>Bacteria</taxon>
        <taxon>Thermotogati</taxon>
        <taxon>Deinococcota</taxon>
        <taxon>Deinococci</taxon>
        <taxon>Deinococcales</taxon>
        <taxon>Deinococcaceae</taxon>
        <taxon>Deinococcus</taxon>
    </lineage>
</organism>
<dbReference type="RefSeq" id="WP_184115994.1">
    <property type="nucleotide sequence ID" value="NZ_BNAJ01000018.1"/>
</dbReference>
<dbReference type="SUPFAM" id="SSF50974">
    <property type="entry name" value="Nitrous oxide reductase, N-terminal domain"/>
    <property type="match status" value="1"/>
</dbReference>
<reference evidence="2" key="1">
    <citation type="journal article" date="2014" name="Int. J. Syst. Evol. Microbiol.">
        <title>Complete genome of a new Firmicutes species belonging to the dominant human colonic microbiota ('Ruminococcus bicirculans') reveals two chromosomes and a selective capacity to utilize plant glucans.</title>
        <authorList>
            <consortium name="NISC Comparative Sequencing Program"/>
            <person name="Wegmann U."/>
            <person name="Louis P."/>
            <person name="Goesmann A."/>
            <person name="Henrissat B."/>
            <person name="Duncan S.H."/>
            <person name="Flint H.J."/>
        </authorList>
    </citation>
    <scope>NUCLEOTIDE SEQUENCE</scope>
    <source>
        <strain evidence="2">CGMCC 1.18437</strain>
    </source>
</reference>
<sequence>MFQRPHLSRPALAALLTASVTGALALAQHASGGGAQGVLQPPTLNGPALSSRDRVYTADQTSNTVTVINPATNTVVGQIPLGHPRPGVLGALDDMQVNVHGLGFSPDGRYLSVISNASNGVTIIRTRDNHVMGTVYTGRGPHEGFFTPDGKQVWVTVRGEDYLSVIDVASLKETGRIRVAQGPGMVVFSPDGQRAFVDSSRTAQLDVIDVPTHKVIARVPVVSPFSPNLVVTPDGKEVWLTHKDVGKVTAIDARTFKVLHVLDTGKVTNHVNAVSTGAGDFIYVTVGGENVVKVIKRGAKPQIVATIPTGMTPHGIWPSGDNTRVYVGLEDQDAVDVIDTASNTVIKTIPIGQMPQALVYVANAVPSGAGTQNLNTVRVGLPSVKIKLGVPDKPFAFLPAALKGVAGNVVIRSLEGTDDLTLKAEGLTPGAQYTLFLTESPVAPFGLMQHVMDFKADAKGKVEANAMASIFDAFTLRGTAKDGKPDGPAIRSSKVNLDHLVVWPKNPQTTAKLFADQGQPYAVSPFDTDLNAGPAILSDSNDAAATSPLTR</sequence>
<evidence type="ECO:0000313" key="4">
    <source>
        <dbReference type="Proteomes" id="UP000539473"/>
    </source>
</evidence>
<dbReference type="Proteomes" id="UP000539473">
    <property type="component" value="Unassembled WGS sequence"/>
</dbReference>
<dbReference type="InterPro" id="IPR051200">
    <property type="entry name" value="Host-pathogen_enzymatic-act"/>
</dbReference>
<dbReference type="InterPro" id="IPR011045">
    <property type="entry name" value="N2O_reductase_N"/>
</dbReference>
<evidence type="ECO:0000313" key="5">
    <source>
        <dbReference type="Proteomes" id="UP000619376"/>
    </source>
</evidence>
<dbReference type="PANTHER" id="PTHR47197">
    <property type="entry name" value="PROTEIN NIRF"/>
    <property type="match status" value="1"/>
</dbReference>
<accession>A0A7W8KJN5</accession>
<feature type="signal peptide" evidence="1">
    <location>
        <begin position="1"/>
        <end position="25"/>
    </location>
</feature>
<dbReference type="InterPro" id="IPR015943">
    <property type="entry name" value="WD40/YVTN_repeat-like_dom_sf"/>
</dbReference>
<evidence type="ECO:0000256" key="1">
    <source>
        <dbReference type="SAM" id="SignalP"/>
    </source>
</evidence>
<dbReference type="EMBL" id="BNAJ01000018">
    <property type="protein sequence ID" value="GHF63194.1"/>
    <property type="molecule type" value="Genomic_DNA"/>
</dbReference>
<reference evidence="5" key="2">
    <citation type="journal article" date="2019" name="Int. J. Syst. Evol. Microbiol.">
        <title>The Global Catalogue of Microorganisms (GCM) 10K type strain sequencing project: providing services to taxonomists for standard genome sequencing and annotation.</title>
        <authorList>
            <consortium name="The Broad Institute Genomics Platform"/>
            <consortium name="The Broad Institute Genome Sequencing Center for Infectious Disease"/>
            <person name="Wu L."/>
            <person name="Ma J."/>
        </authorList>
    </citation>
    <scope>NUCLEOTIDE SEQUENCE [LARGE SCALE GENOMIC DNA]</scope>
    <source>
        <strain evidence="5">CGMCC 1.18437</strain>
    </source>
</reference>
<reference evidence="2" key="4">
    <citation type="submission" date="2024-05" db="EMBL/GenBank/DDBJ databases">
        <authorList>
            <person name="Sun Q."/>
            <person name="Zhou Y."/>
        </authorList>
    </citation>
    <scope>NUCLEOTIDE SEQUENCE</scope>
    <source>
        <strain evidence="2">CGMCC 1.18437</strain>
    </source>
</reference>
<reference evidence="3 4" key="3">
    <citation type="submission" date="2020-08" db="EMBL/GenBank/DDBJ databases">
        <title>Genomic Encyclopedia of Type Strains, Phase IV (KMG-IV): sequencing the most valuable type-strain genomes for metagenomic binning, comparative biology and taxonomic classification.</title>
        <authorList>
            <person name="Goeker M."/>
        </authorList>
    </citation>
    <scope>NUCLEOTIDE SEQUENCE [LARGE SCALE GENOMIC DNA]</scope>
    <source>
        <strain evidence="3 4">DSM 27521</strain>
    </source>
</reference>
<dbReference type="NCBIfam" id="TIGR02276">
    <property type="entry name" value="beta_rpt_yvtn"/>
    <property type="match status" value="3"/>
</dbReference>
<protein>
    <submittedName>
        <fullName evidence="3">YVTN family beta-propeller protein</fullName>
    </submittedName>
</protein>
<dbReference type="EMBL" id="JACHFK010000018">
    <property type="protein sequence ID" value="MBB5379033.1"/>
    <property type="molecule type" value="Genomic_DNA"/>
</dbReference>